<sequence length="140" mass="14934">MLSTLQAVVRAPNLTGAGYIPFFTPAHQDEAETGIIGGMGGLDFLSPTICLSRKYPVSGNCGGNGGRLIKPKFNVDFGADADADADGITIASRACLSEPYGTVTTLLDVVTCLCFFLDNRINILILLINFFIKKIFQGIK</sequence>
<comment type="caution">
    <text evidence="1">The sequence shown here is derived from an EMBL/GenBank/DDBJ whole genome shotgun (WGS) entry which is preliminary data.</text>
</comment>
<dbReference type="EMBL" id="PGFZ01000002">
    <property type="protein sequence ID" value="POZ52990.1"/>
    <property type="molecule type" value="Genomic_DNA"/>
</dbReference>
<evidence type="ECO:0000313" key="2">
    <source>
        <dbReference type="Proteomes" id="UP000237423"/>
    </source>
</evidence>
<gene>
    <name evidence="1" type="ORF">AADEFJLK_01606</name>
</gene>
<dbReference type="AlphaFoldDB" id="A0A2S5CQ97"/>
<accession>A0A2S5CQ97</accession>
<protein>
    <submittedName>
        <fullName evidence="1">Uncharacterized protein</fullName>
    </submittedName>
</protein>
<evidence type="ECO:0000313" key="1">
    <source>
        <dbReference type="EMBL" id="POZ52990.1"/>
    </source>
</evidence>
<organism evidence="1 2">
    <name type="scientific">Methylovulum psychrotolerans</name>
    <dbReference type="NCBI Taxonomy" id="1704499"/>
    <lineage>
        <taxon>Bacteria</taxon>
        <taxon>Pseudomonadati</taxon>
        <taxon>Pseudomonadota</taxon>
        <taxon>Gammaproteobacteria</taxon>
        <taxon>Methylococcales</taxon>
        <taxon>Methylococcaceae</taxon>
        <taxon>Methylovulum</taxon>
    </lineage>
</organism>
<reference evidence="1 2" key="1">
    <citation type="submission" date="2017-11" db="EMBL/GenBank/DDBJ databases">
        <title>Draft Genome Sequence of Methylobacter psychrotolerans Sph1T, an Obligate Methanotroph from Low-Temperature Environments.</title>
        <authorList>
            <person name="Oshkin I.Y."/>
            <person name="Miroshnikov K."/>
            <person name="Belova S.E."/>
            <person name="Korzhenkov A."/>
            <person name="Toshchakov S.V."/>
            <person name="Dedysh S.N."/>
        </authorList>
    </citation>
    <scope>NUCLEOTIDE SEQUENCE [LARGE SCALE GENOMIC DNA]</scope>
    <source>
        <strain evidence="1 2">Sph1</strain>
    </source>
</reference>
<name>A0A2S5CQ97_9GAMM</name>
<dbReference type="Proteomes" id="UP000237423">
    <property type="component" value="Unassembled WGS sequence"/>
</dbReference>
<proteinExistence type="predicted"/>